<comment type="similarity">
    <text evidence="3">Belongs to the glycosyltransferase 29 family.</text>
</comment>
<keyword evidence="4" id="KW-0328">Glycosyltransferase</keyword>
<keyword evidence="9" id="KW-0333">Golgi apparatus</keyword>
<evidence type="ECO:0000256" key="9">
    <source>
        <dbReference type="ARBA" id="ARBA00023034"/>
    </source>
</evidence>
<comment type="pathway">
    <text evidence="2">Protein modification; protein glycosylation.</text>
</comment>
<organism>
    <name type="scientific">Branchiostoma floridae</name>
    <name type="common">Florida lancelet</name>
    <name type="synonym">Amphioxus</name>
    <dbReference type="NCBI Taxonomy" id="7739"/>
    <lineage>
        <taxon>Eukaryota</taxon>
        <taxon>Metazoa</taxon>
        <taxon>Chordata</taxon>
        <taxon>Cephalochordata</taxon>
        <taxon>Leptocardii</taxon>
        <taxon>Amphioxiformes</taxon>
        <taxon>Branchiostomatidae</taxon>
        <taxon>Branchiostoma</taxon>
    </lineage>
</organism>
<comment type="catalytic activity">
    <reaction evidence="13">
        <text>a beta-D-galactosyl-(1-&gt;3)-N-acetyl-alpha-D-galactosaminyl derivative + CMP-N-acetyl-beta-neuraminate = a beta-D-galactosyl-(1-&gt;3)-[N-acetyl-alpha-neuraminyl-(2-&gt;6)]-N-acetyl-alpha-D-galactosaminyl derivative + CMP + H(+)</text>
        <dbReference type="Rhea" id="RHEA:11136"/>
        <dbReference type="ChEBI" id="CHEBI:15378"/>
        <dbReference type="ChEBI" id="CHEBI:57812"/>
        <dbReference type="ChEBI" id="CHEBI:60377"/>
        <dbReference type="ChEBI" id="CHEBI:133470"/>
        <dbReference type="ChEBI" id="CHEBI:140764"/>
        <dbReference type="EC" id="2.4.3.3"/>
    </reaction>
    <physiologicalReaction direction="left-to-right" evidence="13">
        <dbReference type="Rhea" id="RHEA:11137"/>
    </physiologicalReaction>
</comment>
<keyword evidence="6" id="KW-0812">Transmembrane</keyword>
<comment type="subcellular location">
    <subcellularLocation>
        <location evidence="1">Golgi apparatus membrane</location>
        <topology evidence="1">Single-pass type II membrane protein</topology>
    </subcellularLocation>
</comment>
<dbReference type="InterPro" id="IPR001675">
    <property type="entry name" value="Glyco_trans_29"/>
</dbReference>
<keyword evidence="12" id="KW-0325">Glycoprotein</keyword>
<dbReference type="AlphaFoldDB" id="C3YU83"/>
<evidence type="ECO:0000256" key="3">
    <source>
        <dbReference type="ARBA" id="ARBA00006003"/>
    </source>
</evidence>
<keyword evidence="7" id="KW-0735">Signal-anchor</keyword>
<evidence type="ECO:0000256" key="6">
    <source>
        <dbReference type="ARBA" id="ARBA00022692"/>
    </source>
</evidence>
<evidence type="ECO:0000256" key="16">
    <source>
        <dbReference type="ARBA" id="ARBA00052285"/>
    </source>
</evidence>
<dbReference type="GO" id="GO:0001665">
    <property type="term" value="F:alpha-N-acetylgalactosaminide alpha-2,6-sialyltransferase activity"/>
    <property type="evidence" value="ECO:0007669"/>
    <property type="project" value="UniProtKB-EC"/>
</dbReference>
<dbReference type="PANTHER" id="PTHR45941:SF8">
    <property type="entry name" value="ALPHA-N-ACETYLGALACTOSAMINIDE ALPHA-2,6-SIALYLTRANSFERASE 1-LIKE"/>
    <property type="match status" value="1"/>
</dbReference>
<evidence type="ECO:0000256" key="1">
    <source>
        <dbReference type="ARBA" id="ARBA00004323"/>
    </source>
</evidence>
<dbReference type="Gene3D" id="3.90.1480.20">
    <property type="entry name" value="Glycosyl transferase family 29"/>
    <property type="match status" value="1"/>
</dbReference>
<evidence type="ECO:0000256" key="13">
    <source>
        <dbReference type="ARBA" id="ARBA00036348"/>
    </source>
</evidence>
<evidence type="ECO:0000256" key="15">
    <source>
        <dbReference type="ARBA" id="ARBA00050664"/>
    </source>
</evidence>
<evidence type="ECO:0000256" key="14">
    <source>
        <dbReference type="ARBA" id="ARBA00039109"/>
    </source>
</evidence>
<dbReference type="GO" id="GO:0000139">
    <property type="term" value="C:Golgi membrane"/>
    <property type="evidence" value="ECO:0007669"/>
    <property type="project" value="UniProtKB-SubCell"/>
</dbReference>
<comment type="catalytic activity">
    <reaction evidence="16">
        <text>a 3-O-[N-acetyl-alpha-D-galactosaminyl]-L-threonyl-[protein] + CMP-N-acetyl-beta-neuraminate = a 3-O-[N-acetyl-alpha-neuraminosyl-(2-&gt;6)-N-acetyl-alpha-D-galactosaminyl]-L-threonyl-[protein] + CMP + H(+)</text>
        <dbReference type="Rhea" id="RHEA:81643"/>
        <dbReference type="Rhea" id="RHEA-COMP:11689"/>
        <dbReference type="Rhea" id="RHEA-COMP:19720"/>
        <dbReference type="ChEBI" id="CHEBI:15378"/>
        <dbReference type="ChEBI" id="CHEBI:57812"/>
        <dbReference type="ChEBI" id="CHEBI:60377"/>
        <dbReference type="ChEBI" id="CHEBI:87075"/>
        <dbReference type="ChEBI" id="CHEBI:231970"/>
    </reaction>
    <physiologicalReaction direction="left-to-right" evidence="16">
        <dbReference type="Rhea" id="RHEA:81644"/>
    </physiologicalReaction>
</comment>
<dbReference type="FunFam" id="3.90.1480.20:FF:000015">
    <property type="entry name" value="Lactosylceramide alpha-2,3-sialyltransferase"/>
    <property type="match status" value="1"/>
</dbReference>
<dbReference type="PANTHER" id="PTHR45941">
    <property type="entry name" value="ALPHA-N-ACETYLGALACTOSAMINIDE ALPHA-2,6-SIALYLTRANSFERASE 2-LIKE-RELATED"/>
    <property type="match status" value="1"/>
</dbReference>
<reference evidence="17" key="1">
    <citation type="journal article" date="2008" name="Nature">
        <title>The amphioxus genome and the evolution of the chordate karyotype.</title>
        <authorList>
            <consortium name="US DOE Joint Genome Institute (JGI-PGF)"/>
            <person name="Putnam N.H."/>
            <person name="Butts T."/>
            <person name="Ferrier D.E.K."/>
            <person name="Furlong R.F."/>
            <person name="Hellsten U."/>
            <person name="Kawashima T."/>
            <person name="Robinson-Rechavi M."/>
            <person name="Shoguchi E."/>
            <person name="Terry A."/>
            <person name="Yu J.-K."/>
            <person name="Benito-Gutierrez E.L."/>
            <person name="Dubchak I."/>
            <person name="Garcia-Fernandez J."/>
            <person name="Gibson-Brown J.J."/>
            <person name="Grigoriev I.V."/>
            <person name="Horton A.C."/>
            <person name="de Jong P.J."/>
            <person name="Jurka J."/>
            <person name="Kapitonov V.V."/>
            <person name="Kohara Y."/>
            <person name="Kuroki Y."/>
            <person name="Lindquist E."/>
            <person name="Lucas S."/>
            <person name="Osoegawa K."/>
            <person name="Pennacchio L.A."/>
            <person name="Salamov A.A."/>
            <person name="Satou Y."/>
            <person name="Sauka-Spengler T."/>
            <person name="Schmutz J."/>
            <person name="Shin-I T."/>
            <person name="Toyoda A."/>
            <person name="Bronner-Fraser M."/>
            <person name="Fujiyama A."/>
            <person name="Holland L.Z."/>
            <person name="Holland P.W.H."/>
            <person name="Satoh N."/>
            <person name="Rokhsar D.S."/>
        </authorList>
    </citation>
    <scope>NUCLEOTIDE SEQUENCE [LARGE SCALE GENOMIC DNA]</scope>
    <source>
        <strain evidence="17">S238N-H82</strain>
        <tissue evidence="17">Testes</tissue>
    </source>
</reference>
<evidence type="ECO:0000256" key="12">
    <source>
        <dbReference type="ARBA" id="ARBA00023180"/>
    </source>
</evidence>
<dbReference type="EMBL" id="GG666552">
    <property type="protein sequence ID" value="EEN56360.1"/>
    <property type="molecule type" value="Genomic_DNA"/>
</dbReference>
<accession>C3YU83</accession>
<dbReference type="eggNOG" id="KOG2692">
    <property type="taxonomic scope" value="Eukaryota"/>
</dbReference>
<keyword evidence="5" id="KW-0808">Transferase</keyword>
<name>C3YU83_BRAFL</name>
<sequence length="119" mass="13838">MPPVTSFFRKLRNPKIPANQLKLLHPDFVRYVHARFLNATGSRPTTGAMVVFLAIQFCDEVDTYGFGYDPRFTIHYYDTKFTVHTAKSTGAHNIDNERALWSQLDRIGVIKWHQRGKKR</sequence>
<evidence type="ECO:0000256" key="8">
    <source>
        <dbReference type="ARBA" id="ARBA00022989"/>
    </source>
</evidence>
<proteinExistence type="inferred from homology"/>
<comment type="catalytic activity">
    <reaction evidence="15">
        <text>a 3-O-[N-acetyl-alpha-neuraminyl-(2-&gt;3)-beta-D-galactosyl-(1-&gt;3)-N-acetyl-alpha-D-galactosaminyl]-L-threonyl-[protein] + CMP-N-acetyl-beta-neuraminate = a 3-O-{alpha-Neu5Ac-(2-&gt;3)-beta-D-Gal-(1-&gt;3)-[alpha-Neu5Ac-(2-&gt;6)]-alpha-D-GalNAc}-L-threonyl-[protein] + CMP + H(+)</text>
        <dbReference type="Rhea" id="RHEA:81659"/>
        <dbReference type="Rhea" id="RHEA-COMP:14417"/>
        <dbReference type="Rhea" id="RHEA-COMP:16763"/>
        <dbReference type="ChEBI" id="CHEBI:15378"/>
        <dbReference type="ChEBI" id="CHEBI:57812"/>
        <dbReference type="ChEBI" id="CHEBI:60377"/>
        <dbReference type="ChEBI" id="CHEBI:139598"/>
        <dbReference type="ChEBI" id="CHEBI:156398"/>
    </reaction>
    <physiologicalReaction direction="left-to-right" evidence="15">
        <dbReference type="Rhea" id="RHEA:81660"/>
    </physiologicalReaction>
</comment>
<evidence type="ECO:0000256" key="7">
    <source>
        <dbReference type="ARBA" id="ARBA00022968"/>
    </source>
</evidence>
<dbReference type="STRING" id="7739.C3YU83"/>
<keyword evidence="11" id="KW-1015">Disulfide bond</keyword>
<dbReference type="InterPro" id="IPR038578">
    <property type="entry name" value="GT29-like_sf"/>
</dbReference>
<evidence type="ECO:0000256" key="10">
    <source>
        <dbReference type="ARBA" id="ARBA00023136"/>
    </source>
</evidence>
<keyword evidence="10" id="KW-0472">Membrane</keyword>
<gene>
    <name evidence="17" type="ORF">BRAFLDRAFT_204411</name>
</gene>
<dbReference type="Pfam" id="PF00777">
    <property type="entry name" value="Glyco_transf_29"/>
    <property type="match status" value="1"/>
</dbReference>
<dbReference type="EC" id="2.4.3.3" evidence="14"/>
<evidence type="ECO:0000256" key="4">
    <source>
        <dbReference type="ARBA" id="ARBA00022676"/>
    </source>
</evidence>
<keyword evidence="8" id="KW-1133">Transmembrane helix</keyword>
<dbReference type="InParanoid" id="C3YU83"/>
<evidence type="ECO:0000313" key="17">
    <source>
        <dbReference type="EMBL" id="EEN56360.1"/>
    </source>
</evidence>
<evidence type="ECO:0000256" key="5">
    <source>
        <dbReference type="ARBA" id="ARBA00022679"/>
    </source>
</evidence>
<evidence type="ECO:0000256" key="2">
    <source>
        <dbReference type="ARBA" id="ARBA00004922"/>
    </source>
</evidence>
<evidence type="ECO:0000256" key="11">
    <source>
        <dbReference type="ARBA" id="ARBA00023157"/>
    </source>
</evidence>
<protein>
    <recommendedName>
        <fullName evidence="14">alpha-N-acetylgalactosaminide alpha-2,6-sialyltransferase</fullName>
        <ecNumber evidence="14">2.4.3.3</ecNumber>
    </recommendedName>
</protein>